<name>A0A0M9ENE5_FUSLA</name>
<proteinExistence type="predicted"/>
<evidence type="ECO:0000313" key="2">
    <source>
        <dbReference type="EMBL" id="KPA36290.1"/>
    </source>
</evidence>
<keyword evidence="3" id="KW-1185">Reference proteome</keyword>
<reference evidence="2 3" key="1">
    <citation type="submission" date="2015-04" db="EMBL/GenBank/DDBJ databases">
        <title>The draft genome sequence of Fusarium langsethiae, a T-2/HT-2 mycotoxin producer.</title>
        <authorList>
            <person name="Lysoe E."/>
            <person name="Divon H.H."/>
            <person name="Terzi V."/>
            <person name="Orru L."/>
            <person name="Lamontanara A."/>
            <person name="Kolseth A.-K."/>
            <person name="Frandsen R.J."/>
            <person name="Nielsen K."/>
            <person name="Thrane U."/>
        </authorList>
    </citation>
    <scope>NUCLEOTIDE SEQUENCE [LARGE SCALE GENOMIC DNA]</scope>
    <source>
        <strain evidence="2 3">Fl201059</strain>
    </source>
</reference>
<dbReference type="EMBL" id="JXCE01000686">
    <property type="protein sequence ID" value="KPA36290.1"/>
    <property type="molecule type" value="Genomic_DNA"/>
</dbReference>
<feature type="domain" description="Alpha-L-rhamnosidase six-hairpin glycosidase" evidence="1">
    <location>
        <begin position="445"/>
        <end position="643"/>
    </location>
</feature>
<dbReference type="GO" id="GO:0003824">
    <property type="term" value="F:catalytic activity"/>
    <property type="evidence" value="ECO:0007669"/>
    <property type="project" value="UniProtKB-ARBA"/>
</dbReference>
<dbReference type="PANTHER" id="PTHR34987">
    <property type="entry name" value="C, PUTATIVE (AFU_ORTHOLOGUE AFUA_3G02880)-RELATED"/>
    <property type="match status" value="1"/>
</dbReference>
<organism evidence="2 3">
    <name type="scientific">Fusarium langsethiae</name>
    <dbReference type="NCBI Taxonomy" id="179993"/>
    <lineage>
        <taxon>Eukaryota</taxon>
        <taxon>Fungi</taxon>
        <taxon>Dikarya</taxon>
        <taxon>Ascomycota</taxon>
        <taxon>Pezizomycotina</taxon>
        <taxon>Sordariomycetes</taxon>
        <taxon>Hypocreomycetidae</taxon>
        <taxon>Hypocreales</taxon>
        <taxon>Nectriaceae</taxon>
        <taxon>Fusarium</taxon>
    </lineage>
</organism>
<dbReference type="Proteomes" id="UP000037904">
    <property type="component" value="Unassembled WGS sequence"/>
</dbReference>
<evidence type="ECO:0000313" key="3">
    <source>
        <dbReference type="Proteomes" id="UP000037904"/>
    </source>
</evidence>
<comment type="caution">
    <text evidence="2">The sequence shown here is derived from an EMBL/GenBank/DDBJ whole genome shotgun (WGS) entry which is preliminary data.</text>
</comment>
<dbReference type="AlphaFoldDB" id="A0A0M9ENE5"/>
<sequence length="869" mass="96682">MPLDDHLFPILDAEPKRTEPIDCRDDEIKSQYIRREYKFQGQGNTENLGCHVRPIFVIEFERCCTEKPFLPKGLAFGPEPTSKTKPFTSFTLDSNKNTVAVIDYGIEVGGVPFFDVESLSGPAQIEVKYTEAYQGLEEPFSDGPLLYGNQLANNFRIQTLNVTKTGRYDVFLVQGGQRWESLRLLTEGTIKFSNVGFHATFPNLDPDKEPGFFECSDKRLNEIWKLGVRGAQSSCLEQGSQPSTWRVDPKNGVLIESLRPIQSEKAPVVGNHTLEFETKIERGGLWYGVAWEIGKGGGIGLQITGDLPKATTFTNHNYTLSPRNTIQVTSGWGQVNQTTLPTYLLKTFDLPFPVHENQWYKIRTTLKNGYLSASIDGAKIFNMSLTSYRVLFRGQMKPITLTARFGLGAYQDQMAYYRNVKVCDDDRGELVYESSLTSDEILDEYGVRENIFAACLDGPKRDRLIWLGDYYHTSRIIGVSTSLFDLQRGTFESLIPTQNEDGLFSMSAPLGYQANITVLSDSYGLEDYQLLGLLSLYYYVQSSNDLDLVKKEWKYFERLVDWSVGTINKTDGLVHLNGAFTGPAESGSSVSCMTVQALNSMAELASAIGKRSSAKKWKEAGDKLTQAIRKSLWNDELGVWKLSTANETDFSVTGISFCTTSKVATRTQATRSFKALEKLALGPGYLDNTRTNPDAPTASISPNTNGFLLPALFEYGAEKRGSKLIDTLWGPMVDDIQTSTGASWEYVLHDGSPGLGLFTSLGHPWGGAATYVLTEWTAGLRPAQGIDGYGYRNWVIGPESGLSMGLDYAHGRLQTAFGGKIEVTWKLTRNKKDMEVIIKAPKKTSGVFVFKGAERQLSGQELYKFTVQV</sequence>
<dbReference type="PANTHER" id="PTHR34987:SF4">
    <property type="entry name" value="ALPHA-L-RHAMNOSIDASE C-TERMINAL DOMAIN-CONTAINING PROTEIN"/>
    <property type="match status" value="1"/>
</dbReference>
<dbReference type="SUPFAM" id="SSF48208">
    <property type="entry name" value="Six-hairpin glycosidases"/>
    <property type="match status" value="1"/>
</dbReference>
<dbReference type="InterPro" id="IPR012341">
    <property type="entry name" value="6hp_glycosidase-like_sf"/>
</dbReference>
<protein>
    <submittedName>
        <fullName evidence="2">Is able to hydrolyze alpha-1</fullName>
    </submittedName>
</protein>
<evidence type="ECO:0000259" key="1">
    <source>
        <dbReference type="Pfam" id="PF17389"/>
    </source>
</evidence>
<gene>
    <name evidence="2" type="ORF">FLAG1_10954</name>
</gene>
<accession>A0A0M9ENE5</accession>
<dbReference type="Pfam" id="PF17389">
    <property type="entry name" value="Bac_rhamnosid6H"/>
    <property type="match status" value="1"/>
</dbReference>
<dbReference type="InterPro" id="IPR035396">
    <property type="entry name" value="Bac_rhamnosid6H"/>
</dbReference>
<dbReference type="Gene3D" id="2.60.420.10">
    <property type="entry name" value="Maltose phosphorylase, domain 3"/>
    <property type="match status" value="1"/>
</dbReference>
<dbReference type="Gene3D" id="1.50.10.10">
    <property type="match status" value="1"/>
</dbReference>
<dbReference type="InterPro" id="IPR008928">
    <property type="entry name" value="6-hairpin_glycosidase_sf"/>
</dbReference>
<dbReference type="GO" id="GO:0005975">
    <property type="term" value="P:carbohydrate metabolic process"/>
    <property type="evidence" value="ECO:0007669"/>
    <property type="project" value="InterPro"/>
</dbReference>